<gene>
    <name evidence="2" type="ORF">ARMSODRAFT_963236</name>
</gene>
<dbReference type="Proteomes" id="UP000218334">
    <property type="component" value="Unassembled WGS sequence"/>
</dbReference>
<evidence type="ECO:0000256" key="1">
    <source>
        <dbReference type="SAM" id="MobiDB-lite"/>
    </source>
</evidence>
<organism evidence="2 3">
    <name type="scientific">Armillaria solidipes</name>
    <dbReference type="NCBI Taxonomy" id="1076256"/>
    <lineage>
        <taxon>Eukaryota</taxon>
        <taxon>Fungi</taxon>
        <taxon>Dikarya</taxon>
        <taxon>Basidiomycota</taxon>
        <taxon>Agaricomycotina</taxon>
        <taxon>Agaricomycetes</taxon>
        <taxon>Agaricomycetidae</taxon>
        <taxon>Agaricales</taxon>
        <taxon>Marasmiineae</taxon>
        <taxon>Physalacriaceae</taxon>
        <taxon>Armillaria</taxon>
    </lineage>
</organism>
<feature type="region of interest" description="Disordered" evidence="1">
    <location>
        <begin position="1"/>
        <end position="119"/>
    </location>
</feature>
<keyword evidence="3" id="KW-1185">Reference proteome</keyword>
<proteinExistence type="predicted"/>
<reference evidence="3" key="1">
    <citation type="journal article" date="2017" name="Nat. Ecol. Evol.">
        <title>Genome expansion and lineage-specific genetic innovations in the forest pathogenic fungi Armillaria.</title>
        <authorList>
            <person name="Sipos G."/>
            <person name="Prasanna A.N."/>
            <person name="Walter M.C."/>
            <person name="O'Connor E."/>
            <person name="Balint B."/>
            <person name="Krizsan K."/>
            <person name="Kiss B."/>
            <person name="Hess J."/>
            <person name="Varga T."/>
            <person name="Slot J."/>
            <person name="Riley R."/>
            <person name="Boka B."/>
            <person name="Rigling D."/>
            <person name="Barry K."/>
            <person name="Lee J."/>
            <person name="Mihaltcheva S."/>
            <person name="LaButti K."/>
            <person name="Lipzen A."/>
            <person name="Waldron R."/>
            <person name="Moloney N.M."/>
            <person name="Sperisen C."/>
            <person name="Kredics L."/>
            <person name="Vagvoelgyi C."/>
            <person name="Patrignani A."/>
            <person name="Fitzpatrick D."/>
            <person name="Nagy I."/>
            <person name="Doyle S."/>
            <person name="Anderson J.B."/>
            <person name="Grigoriev I.V."/>
            <person name="Gueldener U."/>
            <person name="Muensterkoetter M."/>
            <person name="Nagy L.G."/>
        </authorList>
    </citation>
    <scope>NUCLEOTIDE SEQUENCE [LARGE SCALE GENOMIC DNA]</scope>
    <source>
        <strain evidence="3">28-4</strain>
    </source>
</reference>
<feature type="compositionally biased region" description="Low complexity" evidence="1">
    <location>
        <begin position="15"/>
        <end position="38"/>
    </location>
</feature>
<dbReference type="Gene3D" id="3.90.20.10">
    <property type="match status" value="1"/>
</dbReference>
<protein>
    <submittedName>
        <fullName evidence="2">Uncharacterized protein</fullName>
    </submittedName>
</protein>
<feature type="compositionally biased region" description="Polar residues" evidence="1">
    <location>
        <begin position="44"/>
        <end position="53"/>
    </location>
</feature>
<sequence length="201" mass="21957">MAANPTDDHEEVASENESSGSSAAPHSSLSSLDAPDPGKGVTEDQLSNAQASSESEEMPSFHRFGEGEGSSSEDWAKRAATRRGNLPSDPTKLYHSVRVPRNQSVPEVSKPEAGQTNTEDTVQAISRRMDELEQDFGAAIDNVDTKFSEMFKKQDERFSEIFKKHDERFSEMAKKQDEILAALAAGQPASSTSSNYHCCLQ</sequence>
<name>A0A2H3AXB5_9AGAR</name>
<dbReference type="AlphaFoldDB" id="A0A2H3AXB5"/>
<evidence type="ECO:0000313" key="2">
    <source>
        <dbReference type="EMBL" id="PBK63341.1"/>
    </source>
</evidence>
<dbReference type="EMBL" id="KZ293459">
    <property type="protein sequence ID" value="PBK63341.1"/>
    <property type="molecule type" value="Genomic_DNA"/>
</dbReference>
<evidence type="ECO:0000313" key="3">
    <source>
        <dbReference type="Proteomes" id="UP000218334"/>
    </source>
</evidence>
<accession>A0A2H3AXB5</accession>